<evidence type="ECO:0000259" key="8">
    <source>
        <dbReference type="Pfam" id="PF00479"/>
    </source>
</evidence>
<dbReference type="NCBIfam" id="NF009492">
    <property type="entry name" value="PRK12853.1-3"/>
    <property type="match status" value="1"/>
</dbReference>
<keyword evidence="11" id="KW-1185">Reference proteome</keyword>
<dbReference type="InterPro" id="IPR022675">
    <property type="entry name" value="G6P_DH_C"/>
</dbReference>
<dbReference type="PANTHER" id="PTHR23429:SF0">
    <property type="entry name" value="GLUCOSE-6-PHOSPHATE 1-DEHYDROGENASE"/>
    <property type="match status" value="1"/>
</dbReference>
<dbReference type="PANTHER" id="PTHR23429">
    <property type="entry name" value="GLUCOSE-6-PHOSPHATE 1-DEHYDROGENASE G6PD"/>
    <property type="match status" value="1"/>
</dbReference>
<feature type="binding site" evidence="7">
    <location>
        <position position="141"/>
    </location>
    <ligand>
        <name>NADP(+)</name>
        <dbReference type="ChEBI" id="CHEBI:58349"/>
    </ligand>
</feature>
<feature type="binding site" evidence="7">
    <location>
        <position position="228"/>
    </location>
    <ligand>
        <name>substrate</name>
    </ligand>
</feature>
<dbReference type="InterPro" id="IPR019796">
    <property type="entry name" value="G6P_DH_AS"/>
</dbReference>
<dbReference type="InterPro" id="IPR001282">
    <property type="entry name" value="G6P_DH"/>
</dbReference>
<proteinExistence type="inferred from homology"/>
<feature type="domain" description="Glucose-6-phosphate dehydrogenase NAD-binding" evidence="8">
    <location>
        <begin position="9"/>
        <end position="180"/>
    </location>
</feature>
<dbReference type="EMBL" id="CP001807">
    <property type="protein sequence ID" value="ACY49177.1"/>
    <property type="molecule type" value="Genomic_DNA"/>
</dbReference>
<protein>
    <recommendedName>
        <fullName evidence="7">Glucose-6-phosphate 1-dehydrogenase</fullName>
        <shortName evidence="7">G6PD</shortName>
        <ecNumber evidence="7">1.1.1.49</ecNumber>
    </recommendedName>
</protein>
<dbReference type="KEGG" id="rmr:Rmar_2298"/>
<feature type="binding site" evidence="7">
    <location>
        <position position="45"/>
    </location>
    <ligand>
        <name>NADP(+)</name>
        <dbReference type="ChEBI" id="CHEBI:58349"/>
    </ligand>
</feature>
<dbReference type="HAMAP" id="MF_00966">
    <property type="entry name" value="G6PD"/>
    <property type="match status" value="1"/>
</dbReference>
<dbReference type="EC" id="1.1.1.49" evidence="7"/>
<keyword evidence="6 7" id="KW-0119">Carbohydrate metabolism</keyword>
<dbReference type="AlphaFoldDB" id="D0MEE9"/>
<keyword evidence="5 7" id="KW-0560">Oxidoreductase</keyword>
<dbReference type="SUPFAM" id="SSF51735">
    <property type="entry name" value="NAD(P)-binding Rossmann-fold domains"/>
    <property type="match status" value="1"/>
</dbReference>
<feature type="binding site" evidence="7">
    <location>
        <position position="333"/>
    </location>
    <ligand>
        <name>substrate</name>
    </ligand>
</feature>
<dbReference type="eggNOG" id="COG0364">
    <property type="taxonomic scope" value="Bacteria"/>
</dbReference>
<comment type="catalytic activity">
    <reaction evidence="7">
        <text>D-glucose 6-phosphate + NADP(+) = 6-phospho-D-glucono-1,5-lactone + NADPH + H(+)</text>
        <dbReference type="Rhea" id="RHEA:15841"/>
        <dbReference type="ChEBI" id="CHEBI:15378"/>
        <dbReference type="ChEBI" id="CHEBI:57783"/>
        <dbReference type="ChEBI" id="CHEBI:57955"/>
        <dbReference type="ChEBI" id="CHEBI:58349"/>
        <dbReference type="ChEBI" id="CHEBI:61548"/>
        <dbReference type="EC" id="1.1.1.49"/>
    </reaction>
</comment>
<comment type="function">
    <text evidence="7">Catalyzes the oxidation of glucose 6-phosphate to 6-phosphogluconolactone.</text>
</comment>
<evidence type="ECO:0000256" key="6">
    <source>
        <dbReference type="ARBA" id="ARBA00023277"/>
    </source>
</evidence>
<dbReference type="Pfam" id="PF02781">
    <property type="entry name" value="G6PD_C"/>
    <property type="match status" value="1"/>
</dbReference>
<dbReference type="GO" id="GO:0006006">
    <property type="term" value="P:glucose metabolic process"/>
    <property type="evidence" value="ECO:0007669"/>
    <property type="project" value="UniProtKB-KW"/>
</dbReference>
<evidence type="ECO:0000256" key="2">
    <source>
        <dbReference type="ARBA" id="ARBA00009975"/>
    </source>
</evidence>
<keyword evidence="4 7" id="KW-0521">NADP</keyword>
<dbReference type="InterPro" id="IPR036291">
    <property type="entry name" value="NAD(P)-bd_dom_sf"/>
</dbReference>
<dbReference type="GO" id="GO:0050661">
    <property type="term" value="F:NADP binding"/>
    <property type="evidence" value="ECO:0007669"/>
    <property type="project" value="UniProtKB-UniRule"/>
</dbReference>
<sequence length="484" mass="55962">MEGNDVTLVILGATGDLTRRLLMPAIYRLFVRAQWQPRHIVGYGRSEWTDERFREHLEKSLKEFAREDFERKSWKELAARLTYRPGELHAEHLQGLAELVEGPAIFYLALPPGLFGEAAEALGQAGLHREDDGWRRIVIEKPFGSDLESALALHRQIHRYWQESQVYRIDHYLGKETVQNLMVFRFANRFIEPVWNAAHVEQVQITVAETLGLEGRWRYYDQAGALRDMLQNHLMQLFTLTAMEPPAVWHPEVLRDHKVEVLRAVRPIPETAVERFAARGQYAAGTVQGQQVPGYREEPNIPRDSRTETFAAVKFFVDTWRWKGVPFYLRSGKRLRADYSEVAIGFREVPTHLFRQTPLEGLSANWLIFRLKPSECIDLYAWARAPGLQLNARHLVLSAPFRQDDEPEFSAYEQLLLDVVRGDRTHFLRHDEVEWAWRVLDPVLKAWQHGAPEPYAAGGEGPTGQHRILEPGHVWRPIGKLDNP</sequence>
<reference evidence="10 11" key="1">
    <citation type="journal article" date="2009" name="Stand. Genomic Sci.">
        <title>Complete genome sequence of Rhodothermus marinus type strain (R-10).</title>
        <authorList>
            <person name="Nolan M."/>
            <person name="Tindall B.J."/>
            <person name="Pomrenke H."/>
            <person name="Lapidus A."/>
            <person name="Copeland A."/>
            <person name="Glavina Del Rio T."/>
            <person name="Lucas S."/>
            <person name="Chen F."/>
            <person name="Tice H."/>
            <person name="Cheng J.F."/>
            <person name="Saunders E."/>
            <person name="Han C."/>
            <person name="Bruce D."/>
            <person name="Goodwin L."/>
            <person name="Chain P."/>
            <person name="Pitluck S."/>
            <person name="Ovchinikova G."/>
            <person name="Pati A."/>
            <person name="Ivanova N."/>
            <person name="Mavromatis K."/>
            <person name="Chen A."/>
            <person name="Palaniappan K."/>
            <person name="Land M."/>
            <person name="Hauser L."/>
            <person name="Chang Y.J."/>
            <person name="Jeffries C.D."/>
            <person name="Brettin T."/>
            <person name="Goker M."/>
            <person name="Bristow J."/>
            <person name="Eisen J.A."/>
            <person name="Markowitz V."/>
            <person name="Hugenholtz P."/>
            <person name="Kyrpides N.C."/>
            <person name="Klenk H.P."/>
            <person name="Detter J.C."/>
        </authorList>
    </citation>
    <scope>NUCLEOTIDE SEQUENCE [LARGE SCALE GENOMIC DNA]</scope>
    <source>
        <strain evidence="11">ATCC 43812 / DSM 4252 / R-10</strain>
    </source>
</reference>
<feature type="binding site" evidence="7">
    <location>
        <position position="175"/>
    </location>
    <ligand>
        <name>substrate</name>
    </ligand>
</feature>
<evidence type="ECO:0000259" key="9">
    <source>
        <dbReference type="Pfam" id="PF02781"/>
    </source>
</evidence>
<dbReference type="InterPro" id="IPR022674">
    <property type="entry name" value="G6P_DH_NAD-bd"/>
</dbReference>
<evidence type="ECO:0000256" key="4">
    <source>
        <dbReference type="ARBA" id="ARBA00022857"/>
    </source>
</evidence>
<dbReference type="GO" id="GO:0005829">
    <property type="term" value="C:cytosol"/>
    <property type="evidence" value="ECO:0007669"/>
    <property type="project" value="TreeGrafter"/>
</dbReference>
<dbReference type="GO" id="GO:0009051">
    <property type="term" value="P:pentose-phosphate shunt, oxidative branch"/>
    <property type="evidence" value="ECO:0007669"/>
    <property type="project" value="TreeGrafter"/>
</dbReference>
<dbReference type="PROSITE" id="PS00069">
    <property type="entry name" value="G6P_DEHYDROGENASE"/>
    <property type="match status" value="1"/>
</dbReference>
<name>D0MEE9_RHOM4</name>
<comment type="pathway">
    <text evidence="1 7">Carbohydrate degradation; pentose phosphate pathway; D-ribulose 5-phosphate from D-glucose 6-phosphate (oxidative stage): step 1/3.</text>
</comment>
<dbReference type="UniPathway" id="UPA00115">
    <property type="reaction ID" value="UER00408"/>
</dbReference>
<keyword evidence="3 7" id="KW-0313">Glucose metabolism</keyword>
<feature type="binding site" evidence="7">
    <location>
        <begin position="87"/>
        <end position="88"/>
    </location>
    <ligand>
        <name>NADP(+)</name>
        <dbReference type="ChEBI" id="CHEBI:58349"/>
    </ligand>
</feature>
<dbReference type="SUPFAM" id="SSF55347">
    <property type="entry name" value="Glyceraldehyde-3-phosphate dehydrogenase-like, C-terminal domain"/>
    <property type="match status" value="1"/>
</dbReference>
<dbReference type="Pfam" id="PF00479">
    <property type="entry name" value="G6PD_N"/>
    <property type="match status" value="1"/>
</dbReference>
<evidence type="ECO:0000256" key="3">
    <source>
        <dbReference type="ARBA" id="ARBA00022526"/>
    </source>
</evidence>
<dbReference type="Gene3D" id="3.30.360.10">
    <property type="entry name" value="Dihydrodipicolinate Reductase, domain 2"/>
    <property type="match status" value="1"/>
</dbReference>
<evidence type="ECO:0000256" key="5">
    <source>
        <dbReference type="ARBA" id="ARBA00023002"/>
    </source>
</evidence>
<comment type="similarity">
    <text evidence="2 7">Belongs to the glucose-6-phosphate dehydrogenase family.</text>
</comment>
<dbReference type="PIRSF" id="PIRSF000110">
    <property type="entry name" value="G6PD"/>
    <property type="match status" value="1"/>
</dbReference>
<feature type="active site" description="Proton acceptor" evidence="7">
    <location>
        <position position="233"/>
    </location>
</feature>
<dbReference type="Gene3D" id="3.40.50.720">
    <property type="entry name" value="NAD(P)-binding Rossmann-like Domain"/>
    <property type="match status" value="1"/>
</dbReference>
<organism evidence="10 11">
    <name type="scientific">Rhodothermus marinus (strain ATCC 43812 / DSM 4252 / R-10)</name>
    <name type="common">Rhodothermus obamensis</name>
    <dbReference type="NCBI Taxonomy" id="518766"/>
    <lineage>
        <taxon>Bacteria</taxon>
        <taxon>Pseudomonadati</taxon>
        <taxon>Rhodothermota</taxon>
        <taxon>Rhodothermia</taxon>
        <taxon>Rhodothermales</taxon>
        <taxon>Rhodothermaceae</taxon>
        <taxon>Rhodothermus</taxon>
    </lineage>
</organism>
<feature type="binding site" evidence="7">
    <location>
        <position position="171"/>
    </location>
    <ligand>
        <name>substrate</name>
    </ligand>
</feature>
<dbReference type="GO" id="GO:0004345">
    <property type="term" value="F:glucose-6-phosphate dehydrogenase activity"/>
    <property type="evidence" value="ECO:0007669"/>
    <property type="project" value="UniProtKB-UniRule"/>
</dbReference>
<evidence type="ECO:0000313" key="10">
    <source>
        <dbReference type="EMBL" id="ACY49177.1"/>
    </source>
</evidence>
<dbReference type="STRING" id="518766.Rmar_2298"/>
<dbReference type="Proteomes" id="UP000002221">
    <property type="component" value="Chromosome"/>
</dbReference>
<feature type="binding site" evidence="7">
    <location>
        <begin position="12"/>
        <end position="19"/>
    </location>
    <ligand>
        <name>NADP(+)</name>
        <dbReference type="ChEBI" id="CHEBI:58349"/>
    </ligand>
</feature>
<comment type="caution">
    <text evidence="7">Lacks conserved residue(s) required for the propagation of feature annotation.</text>
</comment>
<evidence type="ECO:0000256" key="7">
    <source>
        <dbReference type="HAMAP-Rule" id="MF_00966"/>
    </source>
</evidence>
<dbReference type="PRINTS" id="PR00079">
    <property type="entry name" value="G6PDHDRGNASE"/>
</dbReference>
<dbReference type="HOGENOM" id="CLU_013524_5_0_10"/>
<accession>D0MEE9</accession>
<evidence type="ECO:0000256" key="1">
    <source>
        <dbReference type="ARBA" id="ARBA00004937"/>
    </source>
</evidence>
<feature type="domain" description="Glucose-6-phosphate dehydrogenase C-terminal" evidence="9">
    <location>
        <begin position="182"/>
        <end position="471"/>
    </location>
</feature>
<feature type="binding site" evidence="7">
    <location>
        <position position="209"/>
    </location>
    <ligand>
        <name>substrate</name>
    </ligand>
</feature>
<dbReference type="NCBIfam" id="TIGR00871">
    <property type="entry name" value="zwf"/>
    <property type="match status" value="1"/>
</dbReference>
<gene>
    <name evidence="7" type="primary">zwf</name>
    <name evidence="10" type="ordered locus">Rmar_2298</name>
</gene>
<evidence type="ECO:0000313" key="11">
    <source>
        <dbReference type="Proteomes" id="UP000002221"/>
    </source>
</evidence>